<dbReference type="Pfam" id="PF13193">
    <property type="entry name" value="AMP-binding_C"/>
    <property type="match status" value="1"/>
</dbReference>
<dbReference type="PROSITE" id="PS00455">
    <property type="entry name" value="AMP_BINDING"/>
    <property type="match status" value="1"/>
</dbReference>
<dbReference type="GO" id="GO:0016405">
    <property type="term" value="F:CoA-ligase activity"/>
    <property type="evidence" value="ECO:0007669"/>
    <property type="project" value="TreeGrafter"/>
</dbReference>
<dbReference type="Gene3D" id="3.40.50.980">
    <property type="match status" value="2"/>
</dbReference>
<dbReference type="InterPro" id="IPR025110">
    <property type="entry name" value="AMP-bd_C"/>
</dbReference>
<reference evidence="5" key="1">
    <citation type="submission" date="2016-04" db="EMBL/GenBank/DDBJ databases">
        <authorList>
            <person name="Evans L.H."/>
            <person name="Alamgir A."/>
            <person name="Owens N."/>
            <person name="Weber N.D."/>
            <person name="Virtaneva K."/>
            <person name="Barbian K."/>
            <person name="Babar A."/>
            <person name="Rosenke K."/>
        </authorList>
    </citation>
    <scope>NUCLEOTIDE SEQUENCE [LARGE SCALE GENOMIC DNA]</scope>
    <source>
        <strain evidence="5">CBS 101.48</strain>
    </source>
</reference>
<keyword evidence="6" id="KW-1185">Reference proteome</keyword>
<dbReference type="InterPro" id="IPR020845">
    <property type="entry name" value="AMP-binding_CS"/>
</dbReference>
<evidence type="ECO:0000256" key="2">
    <source>
        <dbReference type="ARBA" id="ARBA00022598"/>
    </source>
</evidence>
<feature type="domain" description="AMP-dependent synthetase/ligase" evidence="3">
    <location>
        <begin position="34"/>
        <end position="394"/>
    </location>
</feature>
<dbReference type="Pfam" id="PF00501">
    <property type="entry name" value="AMP-binding"/>
    <property type="match status" value="1"/>
</dbReference>
<dbReference type="Gene3D" id="3.30.300.30">
    <property type="match status" value="1"/>
</dbReference>
<dbReference type="PANTHER" id="PTHR24096:SF149">
    <property type="entry name" value="AMP-BINDING DOMAIN-CONTAINING PROTEIN-RELATED"/>
    <property type="match status" value="1"/>
</dbReference>
<dbReference type="AlphaFoldDB" id="A0A168P0K7"/>
<gene>
    <name evidence="5" type="primary">ABSGL_07301.1 scaffold 8717</name>
</gene>
<evidence type="ECO:0000256" key="1">
    <source>
        <dbReference type="ARBA" id="ARBA00006432"/>
    </source>
</evidence>
<name>A0A168P0K7_ABSGL</name>
<keyword evidence="2" id="KW-0436">Ligase</keyword>
<protein>
    <recommendedName>
        <fullName evidence="7">AMP-dependent synthetase/ligase domain-containing protein</fullName>
    </recommendedName>
</protein>
<dbReference type="STRING" id="4829.A0A168P0K7"/>
<dbReference type="FunFam" id="3.30.300.30:FF:000007">
    <property type="entry name" value="4-coumarate--CoA ligase 2"/>
    <property type="match status" value="1"/>
</dbReference>
<dbReference type="InterPro" id="IPR000873">
    <property type="entry name" value="AMP-dep_synth/lig_dom"/>
</dbReference>
<dbReference type="SUPFAM" id="SSF56801">
    <property type="entry name" value="Acetyl-CoA synthetase-like"/>
    <property type="match status" value="1"/>
</dbReference>
<proteinExistence type="inferred from homology"/>
<dbReference type="PANTHER" id="PTHR24096">
    <property type="entry name" value="LONG-CHAIN-FATTY-ACID--COA LIGASE"/>
    <property type="match status" value="1"/>
</dbReference>
<dbReference type="InterPro" id="IPR045851">
    <property type="entry name" value="AMP-bd_C_sf"/>
</dbReference>
<dbReference type="Gene3D" id="2.30.38.10">
    <property type="entry name" value="Luciferase, Domain 3"/>
    <property type="match status" value="1"/>
</dbReference>
<feature type="domain" description="AMP-binding enzyme C-terminal" evidence="4">
    <location>
        <begin position="446"/>
        <end position="526"/>
    </location>
</feature>
<accession>A0A168P0K7</accession>
<dbReference type="InParanoid" id="A0A168P0K7"/>
<dbReference type="OrthoDB" id="1898221at2759"/>
<evidence type="ECO:0008006" key="7">
    <source>
        <dbReference type="Google" id="ProtNLM"/>
    </source>
</evidence>
<evidence type="ECO:0000259" key="3">
    <source>
        <dbReference type="Pfam" id="PF00501"/>
    </source>
</evidence>
<evidence type="ECO:0000259" key="4">
    <source>
        <dbReference type="Pfam" id="PF13193"/>
    </source>
</evidence>
<dbReference type="OMA" id="MARFRSC"/>
<evidence type="ECO:0000313" key="6">
    <source>
        <dbReference type="Proteomes" id="UP000078561"/>
    </source>
</evidence>
<dbReference type="EMBL" id="LT553527">
    <property type="protein sequence ID" value="SAM01560.1"/>
    <property type="molecule type" value="Genomic_DNA"/>
</dbReference>
<sequence>MVYKSTFADQVIPDIDIYSFLMENNKHNAGPDGDNTIVSIDGHSDRTLTRGQVKDLSGRLGDGWINKVGLGKGDIVAVFAPNQYDHIVLYYSLLAAGCTITPGNPAYTEDEFHHQLSNSGAQTLITIPALLPVLLKVCEKIGLPRHRIFLFGDDQVDGCKPFNSLISQDPRRRVSTPLKGINAADDVAFICYSSGTTGVAKGVTLTHRNFVGQVLVNVNFDPVAIQEDDILIAFLPFYHIYGATVIMNGFYRGTPVVVMSRFDLEHFCQLIERHKVTFANIVPPVAVLLAKSPIVKKYDLSSIRNFGSGAAPLGHEHIEALKHQVPSEVRQGWGMTETTSGIIVQTMERNEPGSIGVLVSNNEAKIVDENDNELPDNSAGELLVRGVSIMKGYLNNDEANAKTFTQDGWMRTGDIAVFNSKTQQFYIVDRIKELIKYKGLQVAPAELEAILLGNDKVADCAVVGVYDAKEATEYPRAYVVLQTGHEGTSALAKELDAYVTEKVANHKKLRGGIRFVPAIPKSASGKILRKDIREWIKKEQQQAQTKSARL</sequence>
<dbReference type="CDD" id="cd05911">
    <property type="entry name" value="Firefly_Luc_like"/>
    <property type="match status" value="1"/>
</dbReference>
<evidence type="ECO:0000313" key="5">
    <source>
        <dbReference type="EMBL" id="SAM01560.1"/>
    </source>
</evidence>
<organism evidence="5">
    <name type="scientific">Absidia glauca</name>
    <name type="common">Pin mould</name>
    <dbReference type="NCBI Taxonomy" id="4829"/>
    <lineage>
        <taxon>Eukaryota</taxon>
        <taxon>Fungi</taxon>
        <taxon>Fungi incertae sedis</taxon>
        <taxon>Mucoromycota</taxon>
        <taxon>Mucoromycotina</taxon>
        <taxon>Mucoromycetes</taxon>
        <taxon>Mucorales</taxon>
        <taxon>Cunninghamellaceae</taxon>
        <taxon>Absidia</taxon>
    </lineage>
</organism>
<dbReference type="Proteomes" id="UP000078561">
    <property type="component" value="Unassembled WGS sequence"/>
</dbReference>
<comment type="similarity">
    <text evidence="1">Belongs to the ATP-dependent AMP-binding enzyme family.</text>
</comment>